<organism evidence="1 2">
    <name type="scientific">Heterobasidion irregulare (strain TC 32-1)</name>
    <dbReference type="NCBI Taxonomy" id="747525"/>
    <lineage>
        <taxon>Eukaryota</taxon>
        <taxon>Fungi</taxon>
        <taxon>Dikarya</taxon>
        <taxon>Basidiomycota</taxon>
        <taxon>Agaricomycotina</taxon>
        <taxon>Agaricomycetes</taxon>
        <taxon>Russulales</taxon>
        <taxon>Bondarzewiaceae</taxon>
        <taxon>Heterobasidion</taxon>
        <taxon>Heterobasidion annosum species complex</taxon>
    </lineage>
</organism>
<evidence type="ECO:0000313" key="2">
    <source>
        <dbReference type="Proteomes" id="UP000030671"/>
    </source>
</evidence>
<dbReference type="InParanoid" id="W4KJB0"/>
<accession>W4KJB0</accession>
<reference evidence="1 2" key="1">
    <citation type="journal article" date="2012" name="New Phytol.">
        <title>Insight into trade-off between wood decay and parasitism from the genome of a fungal forest pathogen.</title>
        <authorList>
            <person name="Olson A."/>
            <person name="Aerts A."/>
            <person name="Asiegbu F."/>
            <person name="Belbahri L."/>
            <person name="Bouzid O."/>
            <person name="Broberg A."/>
            <person name="Canback B."/>
            <person name="Coutinho P.M."/>
            <person name="Cullen D."/>
            <person name="Dalman K."/>
            <person name="Deflorio G."/>
            <person name="van Diepen L.T."/>
            <person name="Dunand C."/>
            <person name="Duplessis S."/>
            <person name="Durling M."/>
            <person name="Gonthier P."/>
            <person name="Grimwood J."/>
            <person name="Fossdal C.G."/>
            <person name="Hansson D."/>
            <person name="Henrissat B."/>
            <person name="Hietala A."/>
            <person name="Himmelstrand K."/>
            <person name="Hoffmeister D."/>
            <person name="Hogberg N."/>
            <person name="James T.Y."/>
            <person name="Karlsson M."/>
            <person name="Kohler A."/>
            <person name="Kues U."/>
            <person name="Lee Y.H."/>
            <person name="Lin Y.C."/>
            <person name="Lind M."/>
            <person name="Lindquist E."/>
            <person name="Lombard V."/>
            <person name="Lucas S."/>
            <person name="Lunden K."/>
            <person name="Morin E."/>
            <person name="Murat C."/>
            <person name="Park J."/>
            <person name="Raffaello T."/>
            <person name="Rouze P."/>
            <person name="Salamov A."/>
            <person name="Schmutz J."/>
            <person name="Solheim H."/>
            <person name="Stahlberg J."/>
            <person name="Velez H."/>
            <person name="de Vries R.P."/>
            <person name="Wiebenga A."/>
            <person name="Woodward S."/>
            <person name="Yakovlev I."/>
            <person name="Garbelotto M."/>
            <person name="Martin F."/>
            <person name="Grigoriev I.V."/>
            <person name="Stenlid J."/>
        </authorList>
    </citation>
    <scope>NUCLEOTIDE SEQUENCE [LARGE SCALE GENOMIC DNA]</scope>
    <source>
        <strain evidence="1 2">TC 32-1</strain>
    </source>
</reference>
<gene>
    <name evidence="1" type="ORF">HETIRDRAFT_168573</name>
</gene>
<evidence type="ECO:0000313" key="1">
    <source>
        <dbReference type="EMBL" id="ETW85156.1"/>
    </source>
</evidence>
<dbReference type="KEGG" id="hir:HETIRDRAFT_168573"/>
<dbReference type="Proteomes" id="UP000030671">
    <property type="component" value="Unassembled WGS sequence"/>
</dbReference>
<protein>
    <submittedName>
        <fullName evidence="1">Uncharacterized protein</fullName>
    </submittedName>
</protein>
<keyword evidence="2" id="KW-1185">Reference proteome</keyword>
<sequence length="63" mass="6768">MDPCLSVSTVTSVFIVGVNPLSTVHSAEICPPFSNIADTTSIVPSGLHGLRSLHNTRIMRYVQ</sequence>
<dbReference type="GeneID" id="20668168"/>
<dbReference type="HOGENOM" id="CLU_2886063_0_0_1"/>
<dbReference type="AlphaFoldDB" id="W4KJB0"/>
<proteinExistence type="predicted"/>
<dbReference type="RefSeq" id="XP_009542035.1">
    <property type="nucleotide sequence ID" value="XM_009543740.1"/>
</dbReference>
<dbReference type="EMBL" id="KI925455">
    <property type="protein sequence ID" value="ETW85156.1"/>
    <property type="molecule type" value="Genomic_DNA"/>
</dbReference>
<name>W4KJB0_HETIT</name>